<evidence type="ECO:0000313" key="2">
    <source>
        <dbReference type="Proteomes" id="UP000036893"/>
    </source>
</evidence>
<reference evidence="1" key="1">
    <citation type="journal article" date="2015" name="Genome Announc.">
        <title>Draft Genome Sequence of the Pathogenic Filamentous Fungus Aspergillus udagawae Strain IFM 46973T.</title>
        <authorList>
            <person name="Kusuya Y."/>
            <person name="Takahashi-Nakaguchi A."/>
            <person name="Takahashi H."/>
            <person name="Yaguchi T."/>
        </authorList>
    </citation>
    <scope>NUCLEOTIDE SEQUENCE</scope>
    <source>
        <strain evidence="1">IFM 46973</strain>
    </source>
</reference>
<organism evidence="1 2">
    <name type="scientific">Aspergillus udagawae</name>
    <dbReference type="NCBI Taxonomy" id="91492"/>
    <lineage>
        <taxon>Eukaryota</taxon>
        <taxon>Fungi</taxon>
        <taxon>Dikarya</taxon>
        <taxon>Ascomycota</taxon>
        <taxon>Pezizomycotina</taxon>
        <taxon>Eurotiomycetes</taxon>
        <taxon>Eurotiomycetidae</taxon>
        <taxon>Eurotiales</taxon>
        <taxon>Aspergillaceae</taxon>
        <taxon>Aspergillus</taxon>
        <taxon>Aspergillus subgen. Fumigati</taxon>
    </lineage>
</organism>
<protein>
    <recommendedName>
        <fullName evidence="3">BZIP domain-containing protein</fullName>
    </recommendedName>
</protein>
<reference evidence="1" key="2">
    <citation type="submission" date="2021-01" db="EMBL/GenBank/DDBJ databases">
        <title>Pan-genome distribution and transcriptional activeness of fungal secondary metabolism genes in Aspergillus section Fumigati.</title>
        <authorList>
            <person name="Takahashi H."/>
            <person name="Umemura M."/>
            <person name="Ninomiya A."/>
            <person name="Kusuya Y."/>
            <person name="Urayama S."/>
            <person name="Shimizu M."/>
            <person name="Watanabe A."/>
            <person name="Kamei K."/>
            <person name="Yaguchi T."/>
            <person name="Hagiwara D."/>
        </authorList>
    </citation>
    <scope>NUCLEOTIDE SEQUENCE</scope>
    <source>
        <strain evidence="1">IFM 46973</strain>
    </source>
</reference>
<dbReference type="PANTHER" id="PTHR38116">
    <property type="entry name" value="CHROMOSOME 7, WHOLE GENOME SHOTGUN SEQUENCE"/>
    <property type="match status" value="1"/>
</dbReference>
<dbReference type="GeneID" id="66990209"/>
<dbReference type="PANTHER" id="PTHR38116:SF1">
    <property type="entry name" value="BZIP DOMAIN-CONTAINING PROTEIN"/>
    <property type="match status" value="1"/>
</dbReference>
<dbReference type="AlphaFoldDB" id="A0A8E0QPH0"/>
<proteinExistence type="predicted"/>
<evidence type="ECO:0000313" key="1">
    <source>
        <dbReference type="EMBL" id="GIC86363.1"/>
    </source>
</evidence>
<sequence length="262" mass="30314">MDDPKERRKIQNRLNQRASRRRKAILPSRGSEAWTRKWTVYVAPSQETATSLRPNHNPNQGENDAATLHFCYLSLETRQRILDLLHDRVNRGIITRALSSELLLPVTQWNIIRAMCTNATTMGLTMPLLAGDIISPFNTCGPVTANLPPSLQPTYLQKSIIHHPWIDLCAISSVRDALLRNLHLYSEDELCDDLFKGSSDCTQPTGLLIWGEAWDPSGYEISERMFRKWRWLWRECPEVIWSTNYWRLQRGEETLSFPIELL</sequence>
<accession>A0A8E0QPH0</accession>
<dbReference type="RefSeq" id="XP_043143629.1">
    <property type="nucleotide sequence ID" value="XM_043287694.1"/>
</dbReference>
<comment type="caution">
    <text evidence="1">The sequence shown here is derived from an EMBL/GenBank/DDBJ whole genome shotgun (WGS) entry which is preliminary data.</text>
</comment>
<dbReference type="Proteomes" id="UP000036893">
    <property type="component" value="Unassembled WGS sequence"/>
</dbReference>
<dbReference type="InterPro" id="IPR021833">
    <property type="entry name" value="DUF3425"/>
</dbReference>
<evidence type="ECO:0008006" key="3">
    <source>
        <dbReference type="Google" id="ProtNLM"/>
    </source>
</evidence>
<gene>
    <name evidence="1" type="ORF">Aud_002733</name>
</gene>
<name>A0A8E0QPH0_9EURO</name>
<dbReference type="EMBL" id="BBXM02000002">
    <property type="protein sequence ID" value="GIC86363.1"/>
    <property type="molecule type" value="Genomic_DNA"/>
</dbReference>
<dbReference type="CDD" id="cd14688">
    <property type="entry name" value="bZIP_YAP"/>
    <property type="match status" value="1"/>
</dbReference>
<dbReference type="Pfam" id="PF11905">
    <property type="entry name" value="DUF3425"/>
    <property type="match status" value="1"/>
</dbReference>